<dbReference type="NCBIfam" id="NF003483">
    <property type="entry name" value="PRK05159.1"/>
    <property type="match status" value="1"/>
</dbReference>
<dbReference type="InterPro" id="IPR002312">
    <property type="entry name" value="Asp/Asn-tRNA-synth_IIb"/>
</dbReference>
<evidence type="ECO:0000256" key="8">
    <source>
        <dbReference type="ARBA" id="ARBA00023146"/>
    </source>
</evidence>
<dbReference type="InterPro" id="IPR004364">
    <property type="entry name" value="Aa-tRNA-synt_II"/>
</dbReference>
<dbReference type="Gene3D" id="2.40.50.140">
    <property type="entry name" value="Nucleic acid-binding proteins"/>
    <property type="match status" value="1"/>
</dbReference>
<evidence type="ECO:0000313" key="10">
    <source>
        <dbReference type="EMBL" id="OGI60786.1"/>
    </source>
</evidence>
<gene>
    <name evidence="10" type="ORF">A2814_00105</name>
</gene>
<evidence type="ECO:0000259" key="9">
    <source>
        <dbReference type="PROSITE" id="PS50862"/>
    </source>
</evidence>
<name>A0A1F6UTY2_9BACT</name>
<comment type="subcellular location">
    <subcellularLocation>
        <location evidence="1">Cytoplasm</location>
    </subcellularLocation>
</comment>
<dbReference type="EMBL" id="MFTI01000014">
    <property type="protein sequence ID" value="OGI60786.1"/>
    <property type="molecule type" value="Genomic_DNA"/>
</dbReference>
<evidence type="ECO:0000256" key="3">
    <source>
        <dbReference type="ARBA" id="ARBA00022490"/>
    </source>
</evidence>
<dbReference type="InterPro" id="IPR004523">
    <property type="entry name" value="Asp-tRNA_synthase_2"/>
</dbReference>
<comment type="caution">
    <text evidence="10">The sequence shown here is derived from an EMBL/GenBank/DDBJ whole genome shotgun (WGS) entry which is preliminary data.</text>
</comment>
<dbReference type="InterPro" id="IPR006195">
    <property type="entry name" value="aa-tRNA-synth_II"/>
</dbReference>
<organism evidence="10 11">
    <name type="scientific">Candidatus Nomurabacteria bacterium RIFCSPHIGHO2_01_FULL_38_19</name>
    <dbReference type="NCBI Taxonomy" id="1801732"/>
    <lineage>
        <taxon>Bacteria</taxon>
        <taxon>Candidatus Nomuraibacteriota</taxon>
    </lineage>
</organism>
<dbReference type="SUPFAM" id="SSF55681">
    <property type="entry name" value="Class II aaRS and biotin synthetases"/>
    <property type="match status" value="1"/>
</dbReference>
<evidence type="ECO:0000256" key="7">
    <source>
        <dbReference type="ARBA" id="ARBA00022917"/>
    </source>
</evidence>
<dbReference type="GO" id="GO:0005829">
    <property type="term" value="C:cytosol"/>
    <property type="evidence" value="ECO:0007669"/>
    <property type="project" value="TreeGrafter"/>
</dbReference>
<dbReference type="GO" id="GO:0003723">
    <property type="term" value="F:RNA binding"/>
    <property type="evidence" value="ECO:0007669"/>
    <property type="project" value="TreeGrafter"/>
</dbReference>
<dbReference type="PANTHER" id="PTHR43450:SF1">
    <property type="entry name" value="ASPARTATE--TRNA LIGASE, CYTOPLASMIC"/>
    <property type="match status" value="1"/>
</dbReference>
<dbReference type="InterPro" id="IPR004365">
    <property type="entry name" value="NA-bd_OB_tRNA"/>
</dbReference>
<keyword evidence="8" id="KW-0030">Aminoacyl-tRNA synthetase</keyword>
<dbReference type="Pfam" id="PF01336">
    <property type="entry name" value="tRNA_anti-codon"/>
    <property type="match status" value="1"/>
</dbReference>
<keyword evidence="6" id="KW-0067">ATP-binding</keyword>
<evidence type="ECO:0000256" key="1">
    <source>
        <dbReference type="ARBA" id="ARBA00004496"/>
    </source>
</evidence>
<dbReference type="InterPro" id="IPR012340">
    <property type="entry name" value="NA-bd_OB-fold"/>
</dbReference>
<dbReference type="GO" id="GO:0004815">
    <property type="term" value="F:aspartate-tRNA ligase activity"/>
    <property type="evidence" value="ECO:0007669"/>
    <property type="project" value="InterPro"/>
</dbReference>
<keyword evidence="3" id="KW-0963">Cytoplasm</keyword>
<dbReference type="Proteomes" id="UP000177869">
    <property type="component" value="Unassembled WGS sequence"/>
</dbReference>
<feature type="domain" description="Aminoacyl-transfer RNA synthetases class-II family profile" evidence="9">
    <location>
        <begin position="138"/>
        <end position="426"/>
    </location>
</feature>
<dbReference type="GO" id="GO:0005524">
    <property type="term" value="F:ATP binding"/>
    <property type="evidence" value="ECO:0007669"/>
    <property type="project" value="UniProtKB-KW"/>
</dbReference>
<evidence type="ECO:0000256" key="2">
    <source>
        <dbReference type="ARBA" id="ARBA00005312"/>
    </source>
</evidence>
<dbReference type="GO" id="GO:0006422">
    <property type="term" value="P:aspartyl-tRNA aminoacylation"/>
    <property type="evidence" value="ECO:0007669"/>
    <property type="project" value="InterPro"/>
</dbReference>
<dbReference type="AlphaFoldDB" id="A0A1F6UTY2"/>
<dbReference type="InterPro" id="IPR047089">
    <property type="entry name" value="Asp-tRNA-ligase_1_N"/>
</dbReference>
<reference evidence="10 11" key="1">
    <citation type="journal article" date="2016" name="Nat. Commun.">
        <title>Thousands of microbial genomes shed light on interconnected biogeochemical processes in an aquifer system.</title>
        <authorList>
            <person name="Anantharaman K."/>
            <person name="Brown C.T."/>
            <person name="Hug L.A."/>
            <person name="Sharon I."/>
            <person name="Castelle C.J."/>
            <person name="Probst A.J."/>
            <person name="Thomas B.C."/>
            <person name="Singh A."/>
            <person name="Wilkins M.J."/>
            <person name="Karaoz U."/>
            <person name="Brodie E.L."/>
            <person name="Williams K.H."/>
            <person name="Hubbard S.S."/>
            <person name="Banfield J.F."/>
        </authorList>
    </citation>
    <scope>NUCLEOTIDE SEQUENCE [LARGE SCALE GENOMIC DNA]</scope>
</reference>
<sequence length="438" mass="50459">MRDRIYIKDLKDHVGKEVIIAGWVDVRRDQGKMVFFDMRDVTGKVQVVALPSRTEAIEKAKEIRPEWVLKISGVVNKRPDKNINKDVLNGDIELKVTNIEVLSRAQELPFALDTELNFDTYLDYLPLTLRTERARDIFTMQAIILQAYRDSLIGQKFTEFEAPTLVGGDAEGGAAAFKVDYYYNQTAYLATSPQFYKQIMVGPFERAFTVTKIFRAEKHATTRHLSEATCLDFEMGFIENEREPMAVLEQCIRDVVRTVSEKHADIFARFNTTLPLMPKEIPILTLKEAHDILGVESAPDMEPEHERNICEWAKKEKGSDFVFITRYPTKKRAFYTYEEPSEAPFSRGFDLLFRGLEINSGAQRIHDYDALVAKMKAWKLNPEKFSYYLQAFKYGMPPHGGSSTGLERFTARMLELPNIKETTAFPRDMNRIDKRLSE</sequence>
<dbReference type="GO" id="GO:0017101">
    <property type="term" value="C:aminoacyl-tRNA synthetase multienzyme complex"/>
    <property type="evidence" value="ECO:0007669"/>
    <property type="project" value="TreeGrafter"/>
</dbReference>
<proteinExistence type="inferred from homology"/>
<keyword evidence="5" id="KW-0547">Nucleotide-binding</keyword>
<dbReference type="PRINTS" id="PR01042">
    <property type="entry name" value="TRNASYNTHASP"/>
</dbReference>
<dbReference type="SUPFAM" id="SSF50249">
    <property type="entry name" value="Nucleic acid-binding proteins"/>
    <property type="match status" value="1"/>
</dbReference>
<evidence type="ECO:0000256" key="4">
    <source>
        <dbReference type="ARBA" id="ARBA00022598"/>
    </source>
</evidence>
<dbReference type="STRING" id="1801732.A2814_00105"/>
<dbReference type="CDD" id="cd04317">
    <property type="entry name" value="EcAspRS_like_N"/>
    <property type="match status" value="1"/>
</dbReference>
<dbReference type="PANTHER" id="PTHR43450">
    <property type="entry name" value="ASPARTYL-TRNA SYNTHETASE"/>
    <property type="match status" value="1"/>
</dbReference>
<accession>A0A1F6UTY2</accession>
<keyword evidence="7" id="KW-0648">Protein biosynthesis</keyword>
<evidence type="ECO:0000256" key="6">
    <source>
        <dbReference type="ARBA" id="ARBA00022840"/>
    </source>
</evidence>
<evidence type="ECO:0000256" key="5">
    <source>
        <dbReference type="ARBA" id="ARBA00022741"/>
    </source>
</evidence>
<keyword evidence="4 10" id="KW-0436">Ligase</keyword>
<dbReference type="InterPro" id="IPR045864">
    <property type="entry name" value="aa-tRNA-synth_II/BPL/LPL"/>
</dbReference>
<evidence type="ECO:0000313" key="11">
    <source>
        <dbReference type="Proteomes" id="UP000177869"/>
    </source>
</evidence>
<protein>
    <submittedName>
        <fullName evidence="10">Aspartate--tRNA(Asn) ligase</fullName>
    </submittedName>
</protein>
<dbReference type="Gene3D" id="3.30.930.10">
    <property type="entry name" value="Bira Bifunctional Protein, Domain 2"/>
    <property type="match status" value="1"/>
</dbReference>
<dbReference type="PROSITE" id="PS50862">
    <property type="entry name" value="AA_TRNA_LIGASE_II"/>
    <property type="match status" value="1"/>
</dbReference>
<dbReference type="Pfam" id="PF00152">
    <property type="entry name" value="tRNA-synt_2"/>
    <property type="match status" value="1"/>
</dbReference>
<comment type="similarity">
    <text evidence="2">Belongs to the class-II aminoacyl-tRNA synthetase family. Type 2 subfamily.</text>
</comment>